<feature type="non-terminal residue" evidence="2">
    <location>
        <position position="1"/>
    </location>
</feature>
<dbReference type="Gene3D" id="2.180.10.10">
    <property type="entry name" value="RHS repeat-associated core"/>
    <property type="match status" value="1"/>
</dbReference>
<comment type="caution">
    <text evidence="2">The sequence shown here is derived from an EMBL/GenBank/DDBJ whole genome shotgun (WGS) entry which is preliminary data.</text>
</comment>
<dbReference type="NCBIfam" id="TIGR03696">
    <property type="entry name" value="Rhs_assc_core"/>
    <property type="match status" value="1"/>
</dbReference>
<dbReference type="AlphaFoldDB" id="A0A2S7T6W0"/>
<reference evidence="3" key="1">
    <citation type="submission" date="2016-11" db="EMBL/GenBank/DDBJ databases">
        <title>Trade-off between light-utilization and light-protection in marine flavobacteria.</title>
        <authorList>
            <person name="Kumagai Y."/>
            <person name="Yoshizawa S."/>
            <person name="Kogure K."/>
        </authorList>
    </citation>
    <scope>NUCLEOTIDE SEQUENCE [LARGE SCALE GENOMIC DNA]</scope>
    <source>
        <strain evidence="3">SG-18</strain>
    </source>
</reference>
<evidence type="ECO:0000256" key="1">
    <source>
        <dbReference type="SAM" id="MobiDB-lite"/>
    </source>
</evidence>
<name>A0A2S7T6W0_9FLAO</name>
<evidence type="ECO:0000313" key="3">
    <source>
        <dbReference type="Proteomes" id="UP000239366"/>
    </source>
</evidence>
<dbReference type="RefSeq" id="WP_105000968.1">
    <property type="nucleotide sequence ID" value="NZ_MQVX01000001.1"/>
</dbReference>
<dbReference type="Proteomes" id="UP000239366">
    <property type="component" value="Unassembled WGS sequence"/>
</dbReference>
<organism evidence="2 3">
    <name type="scientific">Aureicoccus marinus</name>
    <dbReference type="NCBI Taxonomy" id="754435"/>
    <lineage>
        <taxon>Bacteria</taxon>
        <taxon>Pseudomonadati</taxon>
        <taxon>Bacteroidota</taxon>
        <taxon>Flavobacteriia</taxon>
        <taxon>Flavobacteriales</taxon>
        <taxon>Flavobacteriaceae</taxon>
        <taxon>Aureicoccus</taxon>
    </lineage>
</organism>
<accession>A0A2S7T6W0</accession>
<evidence type="ECO:0000313" key="2">
    <source>
        <dbReference type="EMBL" id="PQJ15318.1"/>
    </source>
</evidence>
<protein>
    <recommendedName>
        <fullName evidence="4">RHS repeat-associated core domain-containing protein</fullName>
    </recommendedName>
</protein>
<feature type="region of interest" description="Disordered" evidence="1">
    <location>
        <begin position="792"/>
        <end position="825"/>
    </location>
</feature>
<keyword evidence="3" id="KW-1185">Reference proteome</keyword>
<proteinExistence type="predicted"/>
<dbReference type="EMBL" id="MQVX01000001">
    <property type="protein sequence ID" value="PQJ15318.1"/>
    <property type="molecule type" value="Genomic_DNA"/>
</dbReference>
<dbReference type="InterPro" id="IPR022385">
    <property type="entry name" value="Rhs_assc_core"/>
</dbReference>
<gene>
    <name evidence="2" type="ORF">BST99_05820</name>
</gene>
<sequence>KWLFTKYDAFGRITYRGIKVSTSNRQTLQDGADAHGTTFEERGPALDKGGITIYYTDNTYPSIDLTGGGSDEILTVSYYDSYVDQDGLSIPASNRFSENITNATQGLATVSKTRVLDHDDWITTVNGYDQEGRVVYSASKNNYLNTTDISESNIDFTGKVLESKSSHTRASNAPVITNEYFTYDHMARPLTHQQAINANPWTTLSSLEYDKLGQNTVKYVGDSIQTVNYTYNIRGWLKSINDPNNLGNDLFAFQINYNDPQNFGAGENPQALFNGNISQTLWNSASVNNTGNPVSNRYSYTYDALNRIKTATDNTSNYNVSNITYDKMGNIETLSRNGFQDGTFANMDVLTYGYDSGNKLLSVNDTGHKDYGFIDKTNSSNEYTYDLNGNMITDSNKGITGITYNHLNLPTSVNINGGTINYVYDATGIKLKKTVSTGTSTDYAGIYIYEDENLSFFSHPEGYVDAQDNFLLVYQNRDHLGSNRLSFSDSDNNGTPEIVEENNYYPFGHKHQGYNSQSYPNGNNSALKFSYNGKEEQTELNLDWYDYGARNYDAAIGRWMNIDAAAQEAFDLTPFRYAANNPVYFVDPDGLFEFKFKVNDNGERRLYLEKSTDEKAPEQNLETLMKETGLSKSQLKRMLGGKKGLSSFLESNNGIAVTELKGRFGKIAQEAERVDALNYGSDLTEGGNCMSCSHSLASTRKVQTKDADPLGFFPGLPNFDFKTILKNEYKNIENGKERTGDIVRYANNSDIRVTTHTATLLLTNSTKGRQVFYKKDGSSSGTYNINFESTMLSKNPGYGKTQGAPGDKSAFYRYVPPSEPNEEKE</sequence>
<evidence type="ECO:0008006" key="4">
    <source>
        <dbReference type="Google" id="ProtNLM"/>
    </source>
</evidence>